<accession>A0A3B0V812</accession>
<protein>
    <submittedName>
        <fullName evidence="1">Uncharacterized protein</fullName>
    </submittedName>
</protein>
<reference evidence="1" key="1">
    <citation type="submission" date="2018-06" db="EMBL/GenBank/DDBJ databases">
        <authorList>
            <person name="Zhirakovskaya E."/>
        </authorList>
    </citation>
    <scope>NUCLEOTIDE SEQUENCE</scope>
</reference>
<organism evidence="1">
    <name type="scientific">hydrothermal vent metagenome</name>
    <dbReference type="NCBI Taxonomy" id="652676"/>
    <lineage>
        <taxon>unclassified sequences</taxon>
        <taxon>metagenomes</taxon>
        <taxon>ecological metagenomes</taxon>
    </lineage>
</organism>
<proteinExistence type="predicted"/>
<sequence length="445" mass="50586">MQLKIIYFFLFLFTLQFNLLFAHQAPSKQASQWAANQVGKLDFEEQLDQLIWSADSAIFKKYGGGITHNTRLLNTLSKTSTTYSILNIYKAVEDKKQQTIPFPSFLVRKKQSKKSIDFANKLYKPDFVIDIKPHNSVIFYGIQLSNTTVKLIPHFQKDSLEAGLSAYDQIWWLSPEISVEESLAKGKKISKKTKKMVKNLAIKALAKKYDIKRAKKKENRLINTDDYTRWAWENYSKSISLINNPAKLPIKILDTAYFCTTALGNDNFYAFRRHLGFYDTHAYYPRALDFNTPYNLKRLASYDYLIVPATKLNRQQLINLNKLAGKMEVVLVWFSNSSPPSELSSDITQIRVPQLNGVTEALVPQLIFGALGFVSNKSSIAYAPPTVSTLPLGRLQFAPPALAYVDSETLSQVNEVVEEGIREQAMPGTQLLVAKNGIVVYYQNF</sequence>
<gene>
    <name evidence="1" type="ORF">MNBD_BACTEROID06-1589</name>
</gene>
<feature type="non-terminal residue" evidence="1">
    <location>
        <position position="445"/>
    </location>
</feature>
<evidence type="ECO:0000313" key="1">
    <source>
        <dbReference type="EMBL" id="VAW28094.1"/>
    </source>
</evidence>
<dbReference type="AlphaFoldDB" id="A0A3B0V812"/>
<name>A0A3B0V812_9ZZZZ</name>
<dbReference type="EMBL" id="UOES01000346">
    <property type="protein sequence ID" value="VAW28094.1"/>
    <property type="molecule type" value="Genomic_DNA"/>
</dbReference>